<evidence type="ECO:0000256" key="1">
    <source>
        <dbReference type="ARBA" id="ARBA00012513"/>
    </source>
</evidence>
<reference evidence="12 13" key="1">
    <citation type="journal article" date="2012" name="Science">
        <title>The Paleozoic origin of enzymatic lignin decomposition reconstructed from 31 fungal genomes.</title>
        <authorList>
            <person name="Floudas D."/>
            <person name="Binder M."/>
            <person name="Riley R."/>
            <person name="Barry K."/>
            <person name="Blanchette R.A."/>
            <person name="Henrissat B."/>
            <person name="Martinez A.T."/>
            <person name="Otillar R."/>
            <person name="Spatafora J.W."/>
            <person name="Yadav J.S."/>
            <person name="Aerts A."/>
            <person name="Benoit I."/>
            <person name="Boyd A."/>
            <person name="Carlson A."/>
            <person name="Copeland A."/>
            <person name="Coutinho P.M."/>
            <person name="de Vries R.P."/>
            <person name="Ferreira P."/>
            <person name="Findley K."/>
            <person name="Foster B."/>
            <person name="Gaskell J."/>
            <person name="Glotzer D."/>
            <person name="Gorecki P."/>
            <person name="Heitman J."/>
            <person name="Hesse C."/>
            <person name="Hori C."/>
            <person name="Igarashi K."/>
            <person name="Jurgens J.A."/>
            <person name="Kallen N."/>
            <person name="Kersten P."/>
            <person name="Kohler A."/>
            <person name="Kuees U."/>
            <person name="Kumar T.K.A."/>
            <person name="Kuo A."/>
            <person name="LaButti K."/>
            <person name="Larrondo L.F."/>
            <person name="Lindquist E."/>
            <person name="Ling A."/>
            <person name="Lombard V."/>
            <person name="Lucas S."/>
            <person name="Lundell T."/>
            <person name="Martin R."/>
            <person name="McLaughlin D.J."/>
            <person name="Morgenstern I."/>
            <person name="Morin E."/>
            <person name="Murat C."/>
            <person name="Nagy L.G."/>
            <person name="Nolan M."/>
            <person name="Ohm R.A."/>
            <person name="Patyshakuliyeva A."/>
            <person name="Rokas A."/>
            <person name="Ruiz-Duenas F.J."/>
            <person name="Sabat G."/>
            <person name="Salamov A."/>
            <person name="Samejima M."/>
            <person name="Schmutz J."/>
            <person name="Slot J.C."/>
            <person name="St John F."/>
            <person name="Stenlid J."/>
            <person name="Sun H."/>
            <person name="Sun S."/>
            <person name="Syed K."/>
            <person name="Tsang A."/>
            <person name="Wiebenga A."/>
            <person name="Young D."/>
            <person name="Pisabarro A."/>
            <person name="Eastwood D.C."/>
            <person name="Martin F."/>
            <person name="Cullen D."/>
            <person name="Grigoriev I.V."/>
            <person name="Hibbett D.S."/>
        </authorList>
    </citation>
    <scope>NUCLEOTIDE SEQUENCE</scope>
    <source>
        <strain evidence="13">FP-58527</strain>
    </source>
</reference>
<dbReference type="Gene3D" id="1.10.510.10">
    <property type="entry name" value="Transferase(Phosphotransferase) domain 1"/>
    <property type="match status" value="1"/>
</dbReference>
<evidence type="ECO:0000256" key="6">
    <source>
        <dbReference type="ARBA" id="ARBA00022840"/>
    </source>
</evidence>
<evidence type="ECO:0000313" key="13">
    <source>
        <dbReference type="Proteomes" id="UP000015241"/>
    </source>
</evidence>
<dbReference type="SMART" id="SM00220">
    <property type="entry name" value="S_TKc"/>
    <property type="match status" value="1"/>
</dbReference>
<dbReference type="Proteomes" id="UP000015241">
    <property type="component" value="Unassembled WGS sequence"/>
</dbReference>
<dbReference type="STRING" id="743788.S8EX16"/>
<keyword evidence="13" id="KW-1185">Reference proteome</keyword>
<dbReference type="InterPro" id="IPR000719">
    <property type="entry name" value="Prot_kinase_dom"/>
</dbReference>
<evidence type="ECO:0000256" key="9">
    <source>
        <dbReference type="PROSITE-ProRule" id="PRU10141"/>
    </source>
</evidence>
<evidence type="ECO:0000256" key="2">
    <source>
        <dbReference type="ARBA" id="ARBA00022527"/>
    </source>
</evidence>
<name>S8EX16_FOMSC</name>
<dbReference type="InterPro" id="IPR017441">
    <property type="entry name" value="Protein_kinase_ATP_BS"/>
</dbReference>
<dbReference type="InterPro" id="IPR008271">
    <property type="entry name" value="Ser/Thr_kinase_AS"/>
</dbReference>
<protein>
    <recommendedName>
        <fullName evidence="1">non-specific serine/threonine protein kinase</fullName>
        <ecNumber evidence="1">2.7.11.1</ecNumber>
    </recommendedName>
</protein>
<dbReference type="GO" id="GO:0004674">
    <property type="term" value="F:protein serine/threonine kinase activity"/>
    <property type="evidence" value="ECO:0007669"/>
    <property type="project" value="UniProtKB-KW"/>
</dbReference>
<accession>S8EX16</accession>
<dbReference type="PROSITE" id="PS50011">
    <property type="entry name" value="PROTEIN_KINASE_DOM"/>
    <property type="match status" value="1"/>
</dbReference>
<dbReference type="GO" id="GO:0005634">
    <property type="term" value="C:nucleus"/>
    <property type="evidence" value="ECO:0007669"/>
    <property type="project" value="TreeGrafter"/>
</dbReference>
<dbReference type="PROSITE" id="PS00108">
    <property type="entry name" value="PROTEIN_KINASE_ST"/>
    <property type="match status" value="1"/>
</dbReference>
<keyword evidence="5" id="KW-0418">Kinase</keyword>
<comment type="similarity">
    <text evidence="10">Belongs to the protein kinase superfamily.</text>
</comment>
<dbReference type="PROSITE" id="PS00107">
    <property type="entry name" value="PROTEIN_KINASE_ATP"/>
    <property type="match status" value="1"/>
</dbReference>
<dbReference type="eggNOG" id="KOG0583">
    <property type="taxonomic scope" value="Eukaryota"/>
</dbReference>
<dbReference type="EC" id="2.7.11.1" evidence="1"/>
<keyword evidence="6 9" id="KW-0067">ATP-binding</keyword>
<sequence length="288" mass="32686">MPDFTGKVIDDGHFELVRFLGAGGGGVVYLATDHQAPTSSSDASPAQCAIKIVRKLAEPALEYQVREIAIHHLVSDIPHVLPLHDAWDDDEYLYMSLEYCESDLYRSIFERRAYWGNDELVRTVFLQILDAVNGCHQRDIYHRDLKPENILCNAEGTEAYVADFGLATANTWSTTLSCGSLPYLSPGKPCNTRSGDSKIQAYSTRRSDIWALGVILVNMVTGLCPWAKASSRDRRFREYLRDDTYLERNLPVSRGVVRILKQVFQIRPRLRPRLEQLRESILAVDSFF</sequence>
<proteinExistence type="inferred from homology"/>
<dbReference type="OrthoDB" id="541276at2759"/>
<dbReference type="Pfam" id="PF00069">
    <property type="entry name" value="Pkinase"/>
    <property type="match status" value="1"/>
</dbReference>
<keyword evidence="3" id="KW-0808">Transferase</keyword>
<keyword evidence="4 9" id="KW-0547">Nucleotide-binding</keyword>
<evidence type="ECO:0000256" key="5">
    <source>
        <dbReference type="ARBA" id="ARBA00022777"/>
    </source>
</evidence>
<dbReference type="PANTHER" id="PTHR24343:SF541">
    <property type="entry name" value="SERINE_THREONINE-PROTEIN KINASE SKS1-RELATED"/>
    <property type="match status" value="1"/>
</dbReference>
<dbReference type="SUPFAM" id="SSF56112">
    <property type="entry name" value="Protein kinase-like (PK-like)"/>
    <property type="match status" value="1"/>
</dbReference>
<evidence type="ECO:0000256" key="10">
    <source>
        <dbReference type="RuleBase" id="RU000304"/>
    </source>
</evidence>
<feature type="non-terminal residue" evidence="12">
    <location>
        <position position="288"/>
    </location>
</feature>
<evidence type="ECO:0000256" key="7">
    <source>
        <dbReference type="ARBA" id="ARBA00047899"/>
    </source>
</evidence>
<evidence type="ECO:0000256" key="3">
    <source>
        <dbReference type="ARBA" id="ARBA00022679"/>
    </source>
</evidence>
<organism evidence="12 13">
    <name type="scientific">Fomitopsis schrenkii</name>
    <name type="common">Brown rot fungus</name>
    <dbReference type="NCBI Taxonomy" id="2126942"/>
    <lineage>
        <taxon>Eukaryota</taxon>
        <taxon>Fungi</taxon>
        <taxon>Dikarya</taxon>
        <taxon>Basidiomycota</taxon>
        <taxon>Agaricomycotina</taxon>
        <taxon>Agaricomycetes</taxon>
        <taxon>Polyporales</taxon>
        <taxon>Fomitopsis</taxon>
    </lineage>
</organism>
<feature type="binding site" evidence="9">
    <location>
        <position position="51"/>
    </location>
    <ligand>
        <name>ATP</name>
        <dbReference type="ChEBI" id="CHEBI:30616"/>
    </ligand>
</feature>
<feature type="domain" description="Protein kinase" evidence="11">
    <location>
        <begin position="14"/>
        <end position="288"/>
    </location>
</feature>
<dbReference type="EMBL" id="KE504244">
    <property type="protein sequence ID" value="EPS94135.1"/>
    <property type="molecule type" value="Genomic_DNA"/>
</dbReference>
<gene>
    <name evidence="12" type="ORF">FOMPIDRAFT_1089488</name>
</gene>
<comment type="catalytic activity">
    <reaction evidence="7">
        <text>L-threonyl-[protein] + ATP = O-phospho-L-threonyl-[protein] + ADP + H(+)</text>
        <dbReference type="Rhea" id="RHEA:46608"/>
        <dbReference type="Rhea" id="RHEA-COMP:11060"/>
        <dbReference type="Rhea" id="RHEA-COMP:11605"/>
        <dbReference type="ChEBI" id="CHEBI:15378"/>
        <dbReference type="ChEBI" id="CHEBI:30013"/>
        <dbReference type="ChEBI" id="CHEBI:30616"/>
        <dbReference type="ChEBI" id="CHEBI:61977"/>
        <dbReference type="ChEBI" id="CHEBI:456216"/>
        <dbReference type="EC" id="2.7.11.1"/>
    </reaction>
</comment>
<comment type="catalytic activity">
    <reaction evidence="8">
        <text>L-seryl-[protein] + ATP = O-phospho-L-seryl-[protein] + ADP + H(+)</text>
        <dbReference type="Rhea" id="RHEA:17989"/>
        <dbReference type="Rhea" id="RHEA-COMP:9863"/>
        <dbReference type="Rhea" id="RHEA-COMP:11604"/>
        <dbReference type="ChEBI" id="CHEBI:15378"/>
        <dbReference type="ChEBI" id="CHEBI:29999"/>
        <dbReference type="ChEBI" id="CHEBI:30616"/>
        <dbReference type="ChEBI" id="CHEBI:83421"/>
        <dbReference type="ChEBI" id="CHEBI:456216"/>
        <dbReference type="EC" id="2.7.11.1"/>
    </reaction>
</comment>
<keyword evidence="2 10" id="KW-0723">Serine/threonine-protein kinase</keyword>
<dbReference type="InParanoid" id="S8EX16"/>
<dbReference type="HOGENOM" id="CLU_000288_63_0_1"/>
<evidence type="ECO:0000256" key="8">
    <source>
        <dbReference type="ARBA" id="ARBA00048679"/>
    </source>
</evidence>
<evidence type="ECO:0000259" key="11">
    <source>
        <dbReference type="PROSITE" id="PS50011"/>
    </source>
</evidence>
<dbReference type="PANTHER" id="PTHR24343">
    <property type="entry name" value="SERINE/THREONINE KINASE"/>
    <property type="match status" value="1"/>
</dbReference>
<dbReference type="InterPro" id="IPR011009">
    <property type="entry name" value="Kinase-like_dom_sf"/>
</dbReference>
<evidence type="ECO:0000256" key="4">
    <source>
        <dbReference type="ARBA" id="ARBA00022741"/>
    </source>
</evidence>
<dbReference type="GO" id="GO:0005737">
    <property type="term" value="C:cytoplasm"/>
    <property type="evidence" value="ECO:0007669"/>
    <property type="project" value="TreeGrafter"/>
</dbReference>
<evidence type="ECO:0000313" key="12">
    <source>
        <dbReference type="EMBL" id="EPS94135.1"/>
    </source>
</evidence>
<dbReference type="AlphaFoldDB" id="S8EX16"/>
<dbReference type="GO" id="GO:0005524">
    <property type="term" value="F:ATP binding"/>
    <property type="evidence" value="ECO:0007669"/>
    <property type="project" value="UniProtKB-UniRule"/>
</dbReference>